<evidence type="ECO:0000256" key="1">
    <source>
        <dbReference type="SAM" id="Coils"/>
    </source>
</evidence>
<accession>A0A6J5PA59</accession>
<proteinExistence type="predicted"/>
<protein>
    <submittedName>
        <fullName evidence="2">Uncharacterized protein</fullName>
    </submittedName>
</protein>
<reference evidence="2" key="1">
    <citation type="submission" date="2020-04" db="EMBL/GenBank/DDBJ databases">
        <authorList>
            <person name="Chiriac C."/>
            <person name="Salcher M."/>
            <person name="Ghai R."/>
            <person name="Kavagutti S V."/>
        </authorList>
    </citation>
    <scope>NUCLEOTIDE SEQUENCE</scope>
</reference>
<evidence type="ECO:0000313" key="2">
    <source>
        <dbReference type="EMBL" id="CAB4166836.1"/>
    </source>
</evidence>
<gene>
    <name evidence="2" type="ORF">UFOVP837_59</name>
</gene>
<sequence length="66" mass="7542">MVKVSGVPYEVDLPHGLDESGVIAELERENAMMRARMQRLEDENRTLDALVFKLNTELINLKNSIK</sequence>
<keyword evidence="1" id="KW-0175">Coiled coil</keyword>
<feature type="coiled-coil region" evidence="1">
    <location>
        <begin position="23"/>
        <end position="57"/>
    </location>
</feature>
<organism evidence="2">
    <name type="scientific">uncultured Caudovirales phage</name>
    <dbReference type="NCBI Taxonomy" id="2100421"/>
    <lineage>
        <taxon>Viruses</taxon>
        <taxon>Duplodnaviria</taxon>
        <taxon>Heunggongvirae</taxon>
        <taxon>Uroviricota</taxon>
        <taxon>Caudoviricetes</taxon>
        <taxon>Peduoviridae</taxon>
        <taxon>Maltschvirus</taxon>
        <taxon>Maltschvirus maltsch</taxon>
    </lineage>
</organism>
<dbReference type="EMBL" id="LR796782">
    <property type="protein sequence ID" value="CAB4166836.1"/>
    <property type="molecule type" value="Genomic_DNA"/>
</dbReference>
<name>A0A6J5PA59_9CAUD</name>